<feature type="compositionally biased region" description="Basic and acidic residues" evidence="1">
    <location>
        <begin position="41"/>
        <end position="58"/>
    </location>
</feature>
<feature type="compositionally biased region" description="Polar residues" evidence="1">
    <location>
        <begin position="133"/>
        <end position="161"/>
    </location>
</feature>
<dbReference type="PANTHER" id="PTHR14870:SF1">
    <property type="entry name" value="TUBULIN EPSILON AND DELTA COMPLEX PROTEIN 2"/>
    <property type="match status" value="1"/>
</dbReference>
<reference evidence="2" key="1">
    <citation type="submission" date="2016-05" db="EMBL/GenBank/DDBJ databases">
        <authorList>
            <person name="Lavstsen T."/>
            <person name="Jespersen J.S."/>
        </authorList>
    </citation>
    <scope>NUCLEOTIDE SEQUENCE</scope>
    <source>
        <tissue evidence="2">Brain</tissue>
    </source>
</reference>
<dbReference type="AlphaFoldDB" id="A0A1A7XRA8"/>
<feature type="region of interest" description="Disordered" evidence="1">
    <location>
        <begin position="71"/>
        <end position="212"/>
    </location>
</feature>
<organism evidence="2">
    <name type="scientific">Iconisemion striatum</name>
    <dbReference type="NCBI Taxonomy" id="60296"/>
    <lineage>
        <taxon>Eukaryota</taxon>
        <taxon>Metazoa</taxon>
        <taxon>Chordata</taxon>
        <taxon>Craniata</taxon>
        <taxon>Vertebrata</taxon>
        <taxon>Euteleostomi</taxon>
        <taxon>Actinopterygii</taxon>
        <taxon>Neopterygii</taxon>
        <taxon>Teleostei</taxon>
        <taxon>Neoteleostei</taxon>
        <taxon>Acanthomorphata</taxon>
        <taxon>Ovalentaria</taxon>
        <taxon>Atherinomorphae</taxon>
        <taxon>Cyprinodontiformes</taxon>
        <taxon>Nothobranchiidae</taxon>
        <taxon>Iconisemion</taxon>
    </lineage>
</organism>
<protein>
    <submittedName>
        <fullName evidence="2">Uncharacterized protein</fullName>
    </submittedName>
</protein>
<dbReference type="PANTHER" id="PTHR14870">
    <property type="entry name" value="TUBULIN EPSILON AND DELTA COMPLEX PROTEIN 2"/>
    <property type="match status" value="1"/>
</dbReference>
<feature type="compositionally biased region" description="Polar residues" evidence="1">
    <location>
        <begin position="91"/>
        <end position="103"/>
    </location>
</feature>
<feature type="compositionally biased region" description="Polar residues" evidence="1">
    <location>
        <begin position="172"/>
        <end position="194"/>
    </location>
</feature>
<accession>A0A1A7XRA8</accession>
<proteinExistence type="predicted"/>
<reference evidence="2" key="2">
    <citation type="submission" date="2016-06" db="EMBL/GenBank/DDBJ databases">
        <title>The genome of a short-lived fish provides insights into sex chromosome evolution and the genetic control of aging.</title>
        <authorList>
            <person name="Reichwald K."/>
            <person name="Felder M."/>
            <person name="Petzold A."/>
            <person name="Koch P."/>
            <person name="Groth M."/>
            <person name="Platzer M."/>
        </authorList>
    </citation>
    <scope>NUCLEOTIDE SEQUENCE</scope>
    <source>
        <tissue evidence="2">Brain</tissue>
    </source>
</reference>
<dbReference type="InterPro" id="IPR031518">
    <property type="entry name" value="DUF4693"/>
</dbReference>
<feature type="region of interest" description="Disordered" evidence="1">
    <location>
        <begin position="35"/>
        <end position="58"/>
    </location>
</feature>
<evidence type="ECO:0000256" key="1">
    <source>
        <dbReference type="SAM" id="MobiDB-lite"/>
    </source>
</evidence>
<gene>
    <name evidence="2" type="primary">Nfu_g_1_019545</name>
</gene>
<name>A0A1A7XRA8_9TELE</name>
<dbReference type="EMBL" id="HADW01019216">
    <property type="protein sequence ID" value="SBP20616.1"/>
    <property type="molecule type" value="Transcribed_RNA"/>
</dbReference>
<feature type="non-terminal residue" evidence="2">
    <location>
        <position position="236"/>
    </location>
</feature>
<evidence type="ECO:0000313" key="2">
    <source>
        <dbReference type="EMBL" id="SBP20616.1"/>
    </source>
</evidence>
<sequence length="236" mass="25379">MSLLSAIEEAIKTCKVEQAKLNGCVERCREILESLTPQHTAEPEETGRPADASSGEKEDIELLERALEKALRVRTGSEPSKKDSCRHRLSGAQSDTVTTTHGLISSAVAKEGQTTRRSTSKSARSDRKGDTKSVISSGSTLRSGPQSRTVNNQNIVQNRFPSSARAVHHASRTFQQTVSASASPDQIAASLSKNKTVRGNVAGNGGKQNECDPSLIHEKLQQTAAELQIFTNQASK</sequence>